<organism evidence="4 5">
    <name type="scientific">Psilocybe cf. subviscida</name>
    <dbReference type="NCBI Taxonomy" id="2480587"/>
    <lineage>
        <taxon>Eukaryota</taxon>
        <taxon>Fungi</taxon>
        <taxon>Dikarya</taxon>
        <taxon>Basidiomycota</taxon>
        <taxon>Agaricomycotina</taxon>
        <taxon>Agaricomycetes</taxon>
        <taxon>Agaricomycetidae</taxon>
        <taxon>Agaricales</taxon>
        <taxon>Agaricineae</taxon>
        <taxon>Strophariaceae</taxon>
        <taxon>Psilocybe</taxon>
    </lineage>
</organism>
<feature type="chain" id="PRO_5034946354" description="Mid2 domain-containing protein" evidence="3">
    <location>
        <begin position="21"/>
        <end position="475"/>
    </location>
</feature>
<evidence type="ECO:0000256" key="3">
    <source>
        <dbReference type="SAM" id="SignalP"/>
    </source>
</evidence>
<dbReference type="AlphaFoldDB" id="A0A8H5AZ91"/>
<evidence type="ECO:0000313" key="5">
    <source>
        <dbReference type="Proteomes" id="UP000567179"/>
    </source>
</evidence>
<keyword evidence="2" id="KW-1133">Transmembrane helix</keyword>
<evidence type="ECO:0000256" key="1">
    <source>
        <dbReference type="SAM" id="MobiDB-lite"/>
    </source>
</evidence>
<accession>A0A8H5AZ91</accession>
<proteinExistence type="predicted"/>
<feature type="signal peptide" evidence="3">
    <location>
        <begin position="1"/>
        <end position="20"/>
    </location>
</feature>
<keyword evidence="2" id="KW-0812">Transmembrane</keyword>
<keyword evidence="3" id="KW-0732">Signal</keyword>
<protein>
    <recommendedName>
        <fullName evidence="6">Mid2 domain-containing protein</fullName>
    </recommendedName>
</protein>
<evidence type="ECO:0000256" key="2">
    <source>
        <dbReference type="SAM" id="Phobius"/>
    </source>
</evidence>
<dbReference type="EMBL" id="JAACJJ010000046">
    <property type="protein sequence ID" value="KAF5313835.1"/>
    <property type="molecule type" value="Genomic_DNA"/>
</dbReference>
<dbReference type="Proteomes" id="UP000567179">
    <property type="component" value="Unassembled WGS sequence"/>
</dbReference>
<keyword evidence="5" id="KW-1185">Reference proteome</keyword>
<gene>
    <name evidence="4" type="ORF">D9619_013012</name>
</gene>
<evidence type="ECO:0008006" key="6">
    <source>
        <dbReference type="Google" id="ProtNLM"/>
    </source>
</evidence>
<feature type="transmembrane region" description="Helical" evidence="2">
    <location>
        <begin position="263"/>
        <end position="287"/>
    </location>
</feature>
<feature type="region of interest" description="Disordered" evidence="1">
    <location>
        <begin position="432"/>
        <end position="475"/>
    </location>
</feature>
<sequence length="475" mass="51105">MASFALHALLFATLFGLSAGQTSKLFQWGFSNTALSTSLPTCIPLPIVVKSFDTVKNDTRGTPPYYMIAIPVDGTPVTSLLGTEETNLSWTVTLAVGSKLVLNVVDANGSAGGIPPRLFSVIAGPTTNCVTKPVTAPEFKITSNVTGDLQTCQPWGFRIKGGVPPYTITLAAPNSPAVTNVTIPFGDDAFTYINRADPGGQLVGAISDLTGRWATGTPIVNTRGSLDTSCVGLVSSSGNAMLIEQELDAERKAASAKTKRRQAVVTGVCLTLGLISFAVMCLAGYIYRRRCQHRLSAQFIEVKPVIDPPYSSSQSDGERVIAHSEAKNVYGTVISSPAITTDKSGETIPLPKQVFLLSPPPLPRTIKSPHFVTLTYQPQSDIQQSASRANAHSTRFTTFPVSPFRLNDQRAPSDVQHSAPLIEAYRWRDRQHRKVHPHADGGMYDGVDNVNIHPSSLPPPPYIDNRTGRQIPLEN</sequence>
<reference evidence="4 5" key="1">
    <citation type="journal article" date="2020" name="ISME J.">
        <title>Uncovering the hidden diversity of litter-decomposition mechanisms in mushroom-forming fungi.</title>
        <authorList>
            <person name="Floudas D."/>
            <person name="Bentzer J."/>
            <person name="Ahren D."/>
            <person name="Johansson T."/>
            <person name="Persson P."/>
            <person name="Tunlid A."/>
        </authorList>
    </citation>
    <scope>NUCLEOTIDE SEQUENCE [LARGE SCALE GENOMIC DNA]</scope>
    <source>
        <strain evidence="4 5">CBS 101986</strain>
    </source>
</reference>
<dbReference type="OrthoDB" id="2527908at2759"/>
<comment type="caution">
    <text evidence="4">The sequence shown here is derived from an EMBL/GenBank/DDBJ whole genome shotgun (WGS) entry which is preliminary data.</text>
</comment>
<evidence type="ECO:0000313" key="4">
    <source>
        <dbReference type="EMBL" id="KAF5313835.1"/>
    </source>
</evidence>
<name>A0A8H5AZ91_9AGAR</name>
<keyword evidence="2" id="KW-0472">Membrane</keyword>